<evidence type="ECO:0000313" key="1">
    <source>
        <dbReference type="EMBL" id="KAB8296063.1"/>
    </source>
</evidence>
<sequence length="71" mass="8313">MHTRYTQVLWEDLECTTTIQDFSISIESQKLLSCFEWQIFRHKTPASPLKTRPKKNRTGSQGIKGYLLVLL</sequence>
<organism evidence="1 2">
    <name type="scientific">Monilinia laxa</name>
    <name type="common">Brown rot fungus</name>
    <name type="synonym">Sclerotinia laxa</name>
    <dbReference type="NCBI Taxonomy" id="61186"/>
    <lineage>
        <taxon>Eukaryota</taxon>
        <taxon>Fungi</taxon>
        <taxon>Dikarya</taxon>
        <taxon>Ascomycota</taxon>
        <taxon>Pezizomycotina</taxon>
        <taxon>Leotiomycetes</taxon>
        <taxon>Helotiales</taxon>
        <taxon>Sclerotiniaceae</taxon>
        <taxon>Monilinia</taxon>
    </lineage>
</organism>
<comment type="caution">
    <text evidence="1">The sequence shown here is derived from an EMBL/GenBank/DDBJ whole genome shotgun (WGS) entry which is preliminary data.</text>
</comment>
<protein>
    <submittedName>
        <fullName evidence="1">Uncharacterized protein</fullName>
    </submittedName>
</protein>
<dbReference type="EMBL" id="VIGI01000009">
    <property type="protein sequence ID" value="KAB8296063.1"/>
    <property type="molecule type" value="Genomic_DNA"/>
</dbReference>
<gene>
    <name evidence="1" type="ORF">EYC80_008870</name>
</gene>
<evidence type="ECO:0000313" key="2">
    <source>
        <dbReference type="Proteomes" id="UP000326757"/>
    </source>
</evidence>
<proteinExistence type="predicted"/>
<name>A0A5N6K1N4_MONLA</name>
<reference evidence="1 2" key="1">
    <citation type="submission" date="2019-06" db="EMBL/GenBank/DDBJ databases">
        <title>Genome Sequence of the Brown Rot Fungal Pathogen Monilinia laxa.</title>
        <authorList>
            <person name="De Miccolis Angelini R.M."/>
            <person name="Landi L."/>
            <person name="Abate D."/>
            <person name="Pollastro S."/>
            <person name="Romanazzi G."/>
            <person name="Faretra F."/>
        </authorList>
    </citation>
    <scope>NUCLEOTIDE SEQUENCE [LARGE SCALE GENOMIC DNA]</scope>
    <source>
        <strain evidence="1 2">Mlax316</strain>
    </source>
</reference>
<dbReference type="Proteomes" id="UP000326757">
    <property type="component" value="Unassembled WGS sequence"/>
</dbReference>
<accession>A0A5N6K1N4</accession>
<dbReference type="AlphaFoldDB" id="A0A5N6K1N4"/>
<keyword evidence="2" id="KW-1185">Reference proteome</keyword>